<proteinExistence type="predicted"/>
<name>A0A8T1QT50_CARIL</name>
<keyword evidence="3" id="KW-1185">Reference proteome</keyword>
<comment type="caution">
    <text evidence="2">The sequence shown here is derived from an EMBL/GenBank/DDBJ whole genome shotgun (WGS) entry which is preliminary data.</text>
</comment>
<organism evidence="2 3">
    <name type="scientific">Carya illinoinensis</name>
    <name type="common">Pecan</name>
    <dbReference type="NCBI Taxonomy" id="32201"/>
    <lineage>
        <taxon>Eukaryota</taxon>
        <taxon>Viridiplantae</taxon>
        <taxon>Streptophyta</taxon>
        <taxon>Embryophyta</taxon>
        <taxon>Tracheophyta</taxon>
        <taxon>Spermatophyta</taxon>
        <taxon>Magnoliopsida</taxon>
        <taxon>eudicotyledons</taxon>
        <taxon>Gunneridae</taxon>
        <taxon>Pentapetalae</taxon>
        <taxon>rosids</taxon>
        <taxon>fabids</taxon>
        <taxon>Fagales</taxon>
        <taxon>Juglandaceae</taxon>
        <taxon>Carya</taxon>
    </lineage>
</organism>
<dbReference type="EMBL" id="CM031812">
    <property type="protein sequence ID" value="KAG6657429.1"/>
    <property type="molecule type" value="Genomic_DNA"/>
</dbReference>
<dbReference type="Proteomes" id="UP000811609">
    <property type="component" value="Chromosome 4"/>
</dbReference>
<protein>
    <submittedName>
        <fullName evidence="2">Uncharacterized protein</fullName>
    </submittedName>
</protein>
<reference evidence="2" key="1">
    <citation type="submission" date="2020-12" db="EMBL/GenBank/DDBJ databases">
        <title>WGS assembly of Carya illinoinensis cv. Pawnee.</title>
        <authorList>
            <person name="Platts A."/>
            <person name="Shu S."/>
            <person name="Wright S."/>
            <person name="Barry K."/>
            <person name="Edger P."/>
            <person name="Pires J.C."/>
            <person name="Schmutz J."/>
        </authorList>
    </citation>
    <scope>NUCLEOTIDE SEQUENCE</scope>
    <source>
        <tissue evidence="2">Leaf</tissue>
    </source>
</reference>
<feature type="compositionally biased region" description="Basic and acidic residues" evidence="1">
    <location>
        <begin position="37"/>
        <end position="51"/>
    </location>
</feature>
<gene>
    <name evidence="2" type="ORF">CIPAW_04G090300</name>
</gene>
<evidence type="ECO:0000313" key="2">
    <source>
        <dbReference type="EMBL" id="KAG6657429.1"/>
    </source>
</evidence>
<evidence type="ECO:0000313" key="3">
    <source>
        <dbReference type="Proteomes" id="UP000811609"/>
    </source>
</evidence>
<evidence type="ECO:0000256" key="1">
    <source>
        <dbReference type="SAM" id="MobiDB-lite"/>
    </source>
</evidence>
<dbReference type="AlphaFoldDB" id="A0A8T1QT50"/>
<feature type="region of interest" description="Disordered" evidence="1">
    <location>
        <begin position="1"/>
        <end position="68"/>
    </location>
</feature>
<sequence>MNILTQKTVTEGVHSKNEEIPSGRPQFQGGIDTVPQQKEKKDMLLKEDKDMNGGTQDSDPSKRIATGQEAKTSYDDIQGLNLQQIAIVQQ</sequence>
<accession>A0A8T1QT50</accession>